<protein>
    <recommendedName>
        <fullName evidence="2">MACPF domain-containing protein</fullName>
    </recommendedName>
</protein>
<dbReference type="EMBL" id="CAKKLH010000284">
    <property type="protein sequence ID" value="CAH0108437.1"/>
    <property type="molecule type" value="Genomic_DNA"/>
</dbReference>
<dbReference type="InterPro" id="IPR020864">
    <property type="entry name" value="MACPF"/>
</dbReference>
<name>A0A8J2WR87_9CRUS</name>
<feature type="region of interest" description="Disordered" evidence="1">
    <location>
        <begin position="46"/>
        <end position="65"/>
    </location>
</feature>
<evidence type="ECO:0000313" key="3">
    <source>
        <dbReference type="EMBL" id="CAH0108437.1"/>
    </source>
</evidence>
<dbReference type="PROSITE" id="PS51412">
    <property type="entry name" value="MACPF_2"/>
    <property type="match status" value="1"/>
</dbReference>
<dbReference type="Pfam" id="PF01823">
    <property type="entry name" value="MACPF"/>
    <property type="match status" value="1"/>
</dbReference>
<accession>A0A8J2WR87</accession>
<feature type="compositionally biased region" description="Polar residues" evidence="1">
    <location>
        <begin position="46"/>
        <end position="61"/>
    </location>
</feature>
<evidence type="ECO:0000259" key="2">
    <source>
        <dbReference type="PROSITE" id="PS51412"/>
    </source>
</evidence>
<reference evidence="3" key="1">
    <citation type="submission" date="2021-11" db="EMBL/GenBank/DDBJ databases">
        <authorList>
            <person name="Schell T."/>
        </authorList>
    </citation>
    <scope>NUCLEOTIDE SEQUENCE</scope>
    <source>
        <strain evidence="3">M5</strain>
    </source>
</reference>
<organism evidence="3 4">
    <name type="scientific">Daphnia galeata</name>
    <dbReference type="NCBI Taxonomy" id="27404"/>
    <lineage>
        <taxon>Eukaryota</taxon>
        <taxon>Metazoa</taxon>
        <taxon>Ecdysozoa</taxon>
        <taxon>Arthropoda</taxon>
        <taxon>Crustacea</taxon>
        <taxon>Branchiopoda</taxon>
        <taxon>Diplostraca</taxon>
        <taxon>Cladocera</taxon>
        <taxon>Anomopoda</taxon>
        <taxon>Daphniidae</taxon>
        <taxon>Daphnia</taxon>
    </lineage>
</organism>
<feature type="domain" description="MACPF" evidence="2">
    <location>
        <begin position="64"/>
        <end position="379"/>
    </location>
</feature>
<gene>
    <name evidence="3" type="ORF">DGAL_LOCUS11818</name>
</gene>
<evidence type="ECO:0000313" key="4">
    <source>
        <dbReference type="Proteomes" id="UP000789390"/>
    </source>
</evidence>
<comment type="caution">
    <text evidence="3">The sequence shown here is derived from an EMBL/GenBank/DDBJ whole genome shotgun (WGS) entry which is preliminary data.</text>
</comment>
<dbReference type="OrthoDB" id="6356300at2759"/>
<keyword evidence="4" id="KW-1185">Reference proteome</keyword>
<dbReference type="Proteomes" id="UP000789390">
    <property type="component" value="Unassembled WGS sequence"/>
</dbReference>
<evidence type="ECO:0000256" key="1">
    <source>
        <dbReference type="SAM" id="MobiDB-lite"/>
    </source>
</evidence>
<proteinExistence type="predicted"/>
<sequence length="679" mass="76641">MKEVNKESVDKALIIGIHITESPAACQQLVQHLVMWSNHQETIIRNSSRPTSELHSNSLPTQAPDLPCQNRSTMDFLSELFTSGYDIMRANPLHKKIYGRPLLAQTLVQECRIKQNVHSCQPNVEAVLIDNLVSYHQWTRRFISFPRTKEDHKFNNSAIIGAVASASDNDLLNIQAGLMTGNLIIMTHLNCPLVNTSRTHAPQIKPEYVERLRIMTNANKDNEEEIEELIEDFGAHYVDQVILGTEVIIRFTLDRKTIDLFKRKNLSLVSHAKATGLYILSRTNVFINISNNNQNLATDFIASAITQIYSGSVLSPPISELQTADYWVQSALKQFVVISLQVKPIDYLFSQISQNNIPTIHEKWRQSKNKICSQILSLELTGKCQISSNKNHSQTLPHQHENEQRSVFVLPLLLELCRNDPLCSAATICVASRTSSLQNQKSEDTKTTAVCPPEFQSCDCALHRQQDFSYGMVSPRAVTLVPVRQDLRPVILRGFAVHGKPIVLVKQILDLASCVRLCSRTAECKIVSFNQYDHGQHKICKLFSNMTDNELRRKGRATTLFIMATLGPCFSDELELERSSCPTNAYCSSVFGMCVCMLDFLKNGTRCVSYHPQFRKKFSKGPREIDDNHGESQQNLRHNIEQISSSKSIPTTTISSKPHKGRLNAVGSKSSYVPWQMKF</sequence>
<dbReference type="AlphaFoldDB" id="A0A8J2WR87"/>